<dbReference type="EMBL" id="SDMP01000012">
    <property type="protein sequence ID" value="RYR24721.1"/>
    <property type="molecule type" value="Genomic_DNA"/>
</dbReference>
<reference evidence="5 6" key="1">
    <citation type="submission" date="2019-01" db="EMBL/GenBank/DDBJ databases">
        <title>Sequencing of cultivated peanut Arachis hypogaea provides insights into genome evolution and oil improvement.</title>
        <authorList>
            <person name="Chen X."/>
        </authorList>
    </citation>
    <scope>NUCLEOTIDE SEQUENCE [LARGE SCALE GENOMIC DNA]</scope>
    <source>
        <strain evidence="6">cv. Fuhuasheng</strain>
        <tissue evidence="5">Leaves</tissue>
    </source>
</reference>
<dbReference type="GO" id="GO:0000166">
    <property type="term" value="F:nucleotide binding"/>
    <property type="evidence" value="ECO:0007669"/>
    <property type="project" value="UniProtKB-KW"/>
</dbReference>
<evidence type="ECO:0000256" key="3">
    <source>
        <dbReference type="ARBA" id="ARBA00022821"/>
    </source>
</evidence>
<keyword evidence="2" id="KW-0547">Nucleotide-binding</keyword>
<dbReference type="GO" id="GO:0006952">
    <property type="term" value="P:defense response"/>
    <property type="evidence" value="ECO:0007669"/>
    <property type="project" value="UniProtKB-KW"/>
</dbReference>
<evidence type="ECO:0000256" key="2">
    <source>
        <dbReference type="ARBA" id="ARBA00022741"/>
    </source>
</evidence>
<keyword evidence="3" id="KW-0611">Plant defense</keyword>
<dbReference type="InterPro" id="IPR041118">
    <property type="entry name" value="Rx_N"/>
</dbReference>
<evidence type="ECO:0000313" key="5">
    <source>
        <dbReference type="EMBL" id="RYR24721.1"/>
    </source>
</evidence>
<accession>A0A445AE80</accession>
<dbReference type="AlphaFoldDB" id="A0A445AE80"/>
<feature type="domain" description="Disease resistance N-terminal" evidence="4">
    <location>
        <begin position="27"/>
        <end position="75"/>
    </location>
</feature>
<organism evidence="5 6">
    <name type="scientific">Arachis hypogaea</name>
    <name type="common">Peanut</name>
    <dbReference type="NCBI Taxonomy" id="3818"/>
    <lineage>
        <taxon>Eukaryota</taxon>
        <taxon>Viridiplantae</taxon>
        <taxon>Streptophyta</taxon>
        <taxon>Embryophyta</taxon>
        <taxon>Tracheophyta</taxon>
        <taxon>Spermatophyta</taxon>
        <taxon>Magnoliopsida</taxon>
        <taxon>eudicotyledons</taxon>
        <taxon>Gunneridae</taxon>
        <taxon>Pentapetalae</taxon>
        <taxon>rosids</taxon>
        <taxon>fabids</taxon>
        <taxon>Fabales</taxon>
        <taxon>Fabaceae</taxon>
        <taxon>Papilionoideae</taxon>
        <taxon>50 kb inversion clade</taxon>
        <taxon>dalbergioids sensu lato</taxon>
        <taxon>Dalbergieae</taxon>
        <taxon>Pterocarpus clade</taxon>
        <taxon>Arachis</taxon>
    </lineage>
</organism>
<sequence>MHNKDSKRDIEMMESHNKVNKQALNVAWMLRNALMDAGALADDAELKQLDNYDVKEWLNCLRDALYTADDLLDRICNSKIGRW</sequence>
<dbReference type="Pfam" id="PF18052">
    <property type="entry name" value="Rx_N"/>
    <property type="match status" value="1"/>
</dbReference>
<protein>
    <recommendedName>
        <fullName evidence="4">Disease resistance N-terminal domain-containing protein</fullName>
    </recommendedName>
</protein>
<comment type="caution">
    <text evidence="5">The sequence shown here is derived from an EMBL/GenBank/DDBJ whole genome shotgun (WGS) entry which is preliminary data.</text>
</comment>
<evidence type="ECO:0000259" key="4">
    <source>
        <dbReference type="Pfam" id="PF18052"/>
    </source>
</evidence>
<keyword evidence="6" id="KW-1185">Reference proteome</keyword>
<gene>
    <name evidence="5" type="ORF">Ahy_B02g058240</name>
</gene>
<evidence type="ECO:0000256" key="1">
    <source>
        <dbReference type="ARBA" id="ARBA00022737"/>
    </source>
</evidence>
<name>A0A445AE80_ARAHY</name>
<dbReference type="Proteomes" id="UP000289738">
    <property type="component" value="Chromosome B02"/>
</dbReference>
<proteinExistence type="predicted"/>
<evidence type="ECO:0000313" key="6">
    <source>
        <dbReference type="Proteomes" id="UP000289738"/>
    </source>
</evidence>
<keyword evidence="1" id="KW-0677">Repeat</keyword>